<accession>A0A7S1FY34</accession>
<dbReference type="EMBL" id="HBFR01034613">
    <property type="protein sequence ID" value="CAD8898054.1"/>
    <property type="molecule type" value="Transcribed_RNA"/>
</dbReference>
<protein>
    <submittedName>
        <fullName evidence="3">Uncharacterized protein</fullName>
    </submittedName>
</protein>
<feature type="coiled-coil region" evidence="1">
    <location>
        <begin position="185"/>
        <end position="226"/>
    </location>
</feature>
<evidence type="ECO:0000313" key="3">
    <source>
        <dbReference type="EMBL" id="CAD8898054.1"/>
    </source>
</evidence>
<organism evidence="3">
    <name type="scientific">Corethron hystrix</name>
    <dbReference type="NCBI Taxonomy" id="216773"/>
    <lineage>
        <taxon>Eukaryota</taxon>
        <taxon>Sar</taxon>
        <taxon>Stramenopiles</taxon>
        <taxon>Ochrophyta</taxon>
        <taxon>Bacillariophyta</taxon>
        <taxon>Coscinodiscophyceae</taxon>
        <taxon>Corethrophycidae</taxon>
        <taxon>Corethrales</taxon>
        <taxon>Corethraceae</taxon>
        <taxon>Corethron</taxon>
    </lineage>
</organism>
<feature type="region of interest" description="Disordered" evidence="2">
    <location>
        <begin position="1"/>
        <end position="25"/>
    </location>
</feature>
<proteinExistence type="predicted"/>
<evidence type="ECO:0000256" key="1">
    <source>
        <dbReference type="SAM" id="Coils"/>
    </source>
</evidence>
<name>A0A7S1FY34_9STRA</name>
<dbReference type="AlphaFoldDB" id="A0A7S1FY34"/>
<evidence type="ECO:0000256" key="2">
    <source>
        <dbReference type="SAM" id="MobiDB-lite"/>
    </source>
</evidence>
<reference evidence="3" key="1">
    <citation type="submission" date="2021-01" db="EMBL/GenBank/DDBJ databases">
        <authorList>
            <person name="Corre E."/>
            <person name="Pelletier E."/>
            <person name="Niang G."/>
            <person name="Scheremetjew M."/>
            <person name="Finn R."/>
            <person name="Kale V."/>
            <person name="Holt S."/>
            <person name="Cochrane G."/>
            <person name="Meng A."/>
            <person name="Brown T."/>
            <person name="Cohen L."/>
        </authorList>
    </citation>
    <scope>NUCLEOTIDE SEQUENCE</scope>
    <source>
        <strain evidence="3">308</strain>
    </source>
</reference>
<keyword evidence="1" id="KW-0175">Coiled coil</keyword>
<gene>
    <name evidence="3" type="ORF">CHYS00102_LOCUS25268</name>
</gene>
<sequence length="352" mass="40630">MNSFISSPKCPVERDDENSVISPEGHGSACNNKFSTIEKFNNLEEFSNVLIDEDCKFEKGRHTSGYFTSGSDYETVSSCIDGSSVNKYFKAHIKVRDERITLGPFFIEEEAAMAYDESVINRRTLSRKLKQETERRRHNLTRRAAKKETEKSILKEGVSSEQAAKRAFQAASNAYASVKVDNFTLRNLEIQKKRLNFFVNELEDEDKEYEQKYEQTRKKLKELDQALFSSEILKREEPYTNKKTITKSGKQLKSQIHKILEKYVGIDKETKSISDDPESELCQINRHLNDQLQIQVSQTLEKAESLARLAEIEKNFAPLFRQHDLSSRKINALHGSIFVEQHLQSPWGGEWL</sequence>